<evidence type="ECO:0000313" key="3">
    <source>
        <dbReference type="Proteomes" id="UP000646523"/>
    </source>
</evidence>
<comment type="caution">
    <text evidence="2">The sequence shown here is derived from an EMBL/GenBank/DDBJ whole genome shotgun (WGS) entry which is preliminary data.</text>
</comment>
<proteinExistence type="predicted"/>
<name>A0A917Z8T8_9ACTN</name>
<dbReference type="EMBL" id="BMNH01000022">
    <property type="protein sequence ID" value="GGO77205.1"/>
    <property type="molecule type" value="Genomic_DNA"/>
</dbReference>
<feature type="domain" description="N-acetyltransferase" evidence="1">
    <location>
        <begin position="143"/>
        <end position="276"/>
    </location>
</feature>
<evidence type="ECO:0000313" key="2">
    <source>
        <dbReference type="EMBL" id="GGO77205.1"/>
    </source>
</evidence>
<sequence length="276" mass="29271">MPQPSAYVAALWPPSAGRREDGAGRPMAEARLPEMNVDLLVHQAWPAWEQHVHDGWILRHAGGVTKRANSVLPLGVPADLGAAIAAAESYYAERGLPCVFSMGQGATAGLDAELAARGYALVDPTVVMVGTAGPAPSQASPEVRIEDAPWPGWLETWWAVDGRFGEGMDTAERICAGTPAWYAAIEEDGVPVAVGRGVPQGDTLGIYCMATLPRARRRGLARGVLRALMGRGGATSAYLVVTEANRAAQALYRGEGFGVRGGYHYRVRGGDDSRVR</sequence>
<dbReference type="Gene3D" id="3.40.630.30">
    <property type="match status" value="1"/>
</dbReference>
<reference evidence="2" key="2">
    <citation type="submission" date="2020-09" db="EMBL/GenBank/DDBJ databases">
        <authorList>
            <person name="Sun Q."/>
            <person name="Zhou Y."/>
        </authorList>
    </citation>
    <scope>NUCLEOTIDE SEQUENCE</scope>
    <source>
        <strain evidence="2">CGMCC 4.7368</strain>
    </source>
</reference>
<dbReference type="InterPro" id="IPR056935">
    <property type="entry name" value="Rv0428c-like_C"/>
</dbReference>
<dbReference type="Pfam" id="PF24553">
    <property type="entry name" value="Rv0428c_C"/>
    <property type="match status" value="1"/>
</dbReference>
<dbReference type="SUPFAM" id="SSF55729">
    <property type="entry name" value="Acyl-CoA N-acyltransferases (Nat)"/>
    <property type="match status" value="1"/>
</dbReference>
<dbReference type="GO" id="GO:0016747">
    <property type="term" value="F:acyltransferase activity, transferring groups other than amino-acyl groups"/>
    <property type="evidence" value="ECO:0007669"/>
    <property type="project" value="InterPro"/>
</dbReference>
<keyword evidence="3" id="KW-1185">Reference proteome</keyword>
<dbReference type="AlphaFoldDB" id="A0A917Z8T8"/>
<reference evidence="2" key="1">
    <citation type="journal article" date="2014" name="Int. J. Syst. Evol. Microbiol.">
        <title>Complete genome sequence of Corynebacterium casei LMG S-19264T (=DSM 44701T), isolated from a smear-ripened cheese.</title>
        <authorList>
            <consortium name="US DOE Joint Genome Institute (JGI-PGF)"/>
            <person name="Walter F."/>
            <person name="Albersmeier A."/>
            <person name="Kalinowski J."/>
            <person name="Ruckert C."/>
        </authorList>
    </citation>
    <scope>NUCLEOTIDE SEQUENCE</scope>
    <source>
        <strain evidence="2">CGMCC 4.7368</strain>
    </source>
</reference>
<protein>
    <submittedName>
        <fullName evidence="2">Acetyltransferase</fullName>
    </submittedName>
</protein>
<dbReference type="Proteomes" id="UP000646523">
    <property type="component" value="Unassembled WGS sequence"/>
</dbReference>
<accession>A0A917Z8T8</accession>
<gene>
    <name evidence="2" type="ORF">GCM10012289_56340</name>
</gene>
<dbReference type="PROSITE" id="PS51186">
    <property type="entry name" value="GNAT"/>
    <property type="match status" value="1"/>
</dbReference>
<evidence type="ECO:0000259" key="1">
    <source>
        <dbReference type="PROSITE" id="PS51186"/>
    </source>
</evidence>
<organism evidence="2 3">
    <name type="scientific">Nonomuraea cavernae</name>
    <dbReference type="NCBI Taxonomy" id="2045107"/>
    <lineage>
        <taxon>Bacteria</taxon>
        <taxon>Bacillati</taxon>
        <taxon>Actinomycetota</taxon>
        <taxon>Actinomycetes</taxon>
        <taxon>Streptosporangiales</taxon>
        <taxon>Streptosporangiaceae</taxon>
        <taxon>Nonomuraea</taxon>
    </lineage>
</organism>
<dbReference type="InterPro" id="IPR000182">
    <property type="entry name" value="GNAT_dom"/>
</dbReference>
<dbReference type="InterPro" id="IPR016181">
    <property type="entry name" value="Acyl_CoA_acyltransferase"/>
</dbReference>